<name>A0AAJ4A4Y8_9BACT</name>
<protein>
    <submittedName>
        <fullName evidence="3">Thioredoxin family protein</fullName>
    </submittedName>
</protein>
<dbReference type="SUPFAM" id="SSF52833">
    <property type="entry name" value="Thioredoxin-like"/>
    <property type="match status" value="1"/>
</dbReference>
<feature type="chain" id="PRO_5042548212" evidence="2">
    <location>
        <begin position="22"/>
        <end position="135"/>
    </location>
</feature>
<keyword evidence="1 2" id="KW-0732">Signal</keyword>
<evidence type="ECO:0000313" key="4">
    <source>
        <dbReference type="Proteomes" id="UP000326061"/>
    </source>
</evidence>
<dbReference type="InterPro" id="IPR036249">
    <property type="entry name" value="Thioredoxin-like_sf"/>
</dbReference>
<dbReference type="AlphaFoldDB" id="A0AAJ4A4Y8"/>
<dbReference type="EMBL" id="CP041166">
    <property type="protein sequence ID" value="QFR43998.1"/>
    <property type="molecule type" value="Genomic_DNA"/>
</dbReference>
<dbReference type="InterPro" id="IPR051099">
    <property type="entry name" value="AGR/TXD"/>
</dbReference>
<feature type="signal peptide" evidence="2">
    <location>
        <begin position="1"/>
        <end position="21"/>
    </location>
</feature>
<evidence type="ECO:0000313" key="3">
    <source>
        <dbReference type="EMBL" id="QFR43998.1"/>
    </source>
</evidence>
<dbReference type="Proteomes" id="UP000326061">
    <property type="component" value="Chromosome"/>
</dbReference>
<dbReference type="KEGG" id="suln:FJR47_08735"/>
<keyword evidence="4" id="KW-1185">Reference proteome</keyword>
<dbReference type="Gene3D" id="3.40.30.10">
    <property type="entry name" value="Glutaredoxin"/>
    <property type="match status" value="1"/>
</dbReference>
<sequence>MHKTRAVFIFLFLLFSTLQSAELDWSNDYNAALKEAQKKSKNIYLYIGSDNCRWCDRFQDITLSQKHVIEKLKEEYVLLYLSRDKHKIPKHFETKGVPRHYFLRNDGKIFYEDRGSREVEGFLNLLDEVSLRKSN</sequence>
<dbReference type="PANTHER" id="PTHR15337:SF11">
    <property type="entry name" value="THIOREDOXIN DOMAIN-CONTAINING PROTEIN"/>
    <property type="match status" value="1"/>
</dbReference>
<dbReference type="Pfam" id="PF13899">
    <property type="entry name" value="Thioredoxin_7"/>
    <property type="match status" value="1"/>
</dbReference>
<gene>
    <name evidence="3" type="ORF">FJR47_08735</name>
</gene>
<evidence type="ECO:0000256" key="1">
    <source>
        <dbReference type="ARBA" id="ARBA00022729"/>
    </source>
</evidence>
<organism evidence="3 4">
    <name type="scientific">Sulfurimonas xiamenensis</name>
    <dbReference type="NCBI Taxonomy" id="2590021"/>
    <lineage>
        <taxon>Bacteria</taxon>
        <taxon>Pseudomonadati</taxon>
        <taxon>Campylobacterota</taxon>
        <taxon>Epsilonproteobacteria</taxon>
        <taxon>Campylobacterales</taxon>
        <taxon>Sulfurimonadaceae</taxon>
        <taxon>Sulfurimonas</taxon>
    </lineage>
</organism>
<dbReference type="RefSeq" id="WP_152300058.1">
    <property type="nucleotide sequence ID" value="NZ_CP041166.1"/>
</dbReference>
<accession>A0AAJ4A4Y8</accession>
<proteinExistence type="predicted"/>
<dbReference type="PANTHER" id="PTHR15337">
    <property type="entry name" value="ANTERIOR GRADIENT PROTEIN-RELATED"/>
    <property type="match status" value="1"/>
</dbReference>
<reference evidence="4" key="1">
    <citation type="submission" date="2019-06" db="EMBL/GenBank/DDBJ databases">
        <title>Sulfurimonas gotlandica sp. nov., a chemoautotrophic and psychrotolerant epsilonproteobacterium isolated from a pelagic redoxcline, and an emended description of the genus Sulfurimonas.</title>
        <authorList>
            <person name="Wang S."/>
            <person name="Jiang L."/>
            <person name="Shao Z."/>
        </authorList>
    </citation>
    <scope>NUCLEOTIDE SEQUENCE [LARGE SCALE GENOMIC DNA]</scope>
    <source>
        <strain evidence="4">1-1N</strain>
    </source>
</reference>
<evidence type="ECO:0000256" key="2">
    <source>
        <dbReference type="SAM" id="SignalP"/>
    </source>
</evidence>